<dbReference type="AlphaFoldDB" id="A0A6C8H0P8"/>
<dbReference type="Proteomes" id="UP000003915">
    <property type="component" value="Unassembled WGS sequence"/>
</dbReference>
<feature type="transmembrane region" description="Helical" evidence="1">
    <location>
        <begin position="20"/>
        <end position="38"/>
    </location>
</feature>
<accession>A0A6C8H0P8</accession>
<dbReference type="EMBL" id="AFCV01000774">
    <property type="protein sequence ID" value="EHC90612.1"/>
    <property type="molecule type" value="Genomic_DNA"/>
</dbReference>
<proteinExistence type="predicted"/>
<gene>
    <name evidence="2" type="ORF">LTSEUGA_3053</name>
</gene>
<keyword evidence="1" id="KW-1133">Transmembrane helix</keyword>
<keyword evidence="1" id="KW-0472">Membrane</keyword>
<organism evidence="2 3">
    <name type="scientific">Salmonella enterica subsp. enterica serovar Uganda str. R8-3404</name>
    <dbReference type="NCBI Taxonomy" id="913083"/>
    <lineage>
        <taxon>Bacteria</taxon>
        <taxon>Pseudomonadati</taxon>
        <taxon>Pseudomonadota</taxon>
        <taxon>Gammaproteobacteria</taxon>
        <taxon>Enterobacterales</taxon>
        <taxon>Enterobacteriaceae</taxon>
        <taxon>Salmonella</taxon>
    </lineage>
</organism>
<name>A0A6C8H0P8_SALET</name>
<evidence type="ECO:0000313" key="3">
    <source>
        <dbReference type="Proteomes" id="UP000003915"/>
    </source>
</evidence>
<evidence type="ECO:0000256" key="1">
    <source>
        <dbReference type="SAM" id="Phobius"/>
    </source>
</evidence>
<comment type="caution">
    <text evidence="2">The sequence shown here is derived from an EMBL/GenBank/DDBJ whole genome shotgun (WGS) entry which is preliminary data.</text>
</comment>
<reference evidence="2 3" key="1">
    <citation type="journal article" date="2011" name="BMC Genomics">
        <title>Genome sequencing reveals diversification of virulence factor content and possible host adaptation in distinct subpopulations of Salmonella enterica.</title>
        <authorList>
            <person name="den Bakker H.C."/>
            <person name="Moreno Switt A.I."/>
            <person name="Govoni G."/>
            <person name="Cummings C.A."/>
            <person name="Ranieri M.L."/>
            <person name="Degoricija L."/>
            <person name="Hoelzer K."/>
            <person name="Rodriguez-Rivera L.D."/>
            <person name="Brown S."/>
            <person name="Bolchacova E."/>
            <person name="Furtado M.R."/>
            <person name="Wiedmann M."/>
        </authorList>
    </citation>
    <scope>NUCLEOTIDE SEQUENCE [LARGE SCALE GENOMIC DNA]</scope>
    <source>
        <strain evidence="2 3">R8-3404</strain>
    </source>
</reference>
<keyword evidence="1" id="KW-0812">Transmembrane</keyword>
<protein>
    <submittedName>
        <fullName evidence="2">Uncharacterized protein</fullName>
    </submittedName>
</protein>
<evidence type="ECO:0000313" key="2">
    <source>
        <dbReference type="EMBL" id="EHC90612.1"/>
    </source>
</evidence>
<sequence length="39" mass="4583">MFKPGLIPAWGHPDLTRRFNTGLFLSLFLLIYRFCLILT</sequence>